<dbReference type="GO" id="GO:0008270">
    <property type="term" value="F:zinc ion binding"/>
    <property type="evidence" value="ECO:0007669"/>
    <property type="project" value="UniProtKB-KW"/>
</dbReference>
<feature type="compositionally biased region" description="Acidic residues" evidence="3">
    <location>
        <begin position="14"/>
        <end position="32"/>
    </location>
</feature>
<evidence type="ECO:0000259" key="4">
    <source>
        <dbReference type="PROSITE" id="PS50158"/>
    </source>
</evidence>
<dbReference type="AlphaFoldDB" id="A0AAD7HLY3"/>
<dbReference type="Gene3D" id="4.10.60.10">
    <property type="entry name" value="Zinc finger, CCHC-type"/>
    <property type="match status" value="1"/>
</dbReference>
<keyword evidence="2" id="KW-0863">Zinc-finger</keyword>
<evidence type="ECO:0000256" key="2">
    <source>
        <dbReference type="PROSITE-ProRule" id="PRU00047"/>
    </source>
</evidence>
<feature type="compositionally biased region" description="Low complexity" evidence="3">
    <location>
        <begin position="564"/>
        <end position="578"/>
    </location>
</feature>
<dbReference type="SUPFAM" id="SSF57756">
    <property type="entry name" value="Retrovirus zinc finger-like domains"/>
    <property type="match status" value="1"/>
</dbReference>
<feature type="region of interest" description="Disordered" evidence="3">
    <location>
        <begin position="561"/>
        <end position="580"/>
    </location>
</feature>
<dbReference type="InterPro" id="IPR036875">
    <property type="entry name" value="Znf_CCHC_sf"/>
</dbReference>
<protein>
    <recommendedName>
        <fullName evidence="4">CCHC-type domain-containing protein</fullName>
    </recommendedName>
</protein>
<dbReference type="SMART" id="SM00343">
    <property type="entry name" value="ZnF_C2HC"/>
    <property type="match status" value="1"/>
</dbReference>
<keyword evidence="2" id="KW-0862">Zinc</keyword>
<proteinExistence type="predicted"/>
<name>A0AAD7HLY3_9AGAR</name>
<evidence type="ECO:0000256" key="3">
    <source>
        <dbReference type="SAM" id="MobiDB-lite"/>
    </source>
</evidence>
<dbReference type="Pfam" id="PF00098">
    <property type="entry name" value="zf-CCHC"/>
    <property type="match status" value="1"/>
</dbReference>
<dbReference type="GO" id="GO:0006397">
    <property type="term" value="P:mRNA processing"/>
    <property type="evidence" value="ECO:0007669"/>
    <property type="project" value="UniProtKB-KW"/>
</dbReference>
<keyword evidence="6" id="KW-1185">Reference proteome</keyword>
<feature type="domain" description="CCHC-type" evidence="4">
    <location>
        <begin position="891"/>
        <end position="907"/>
    </location>
</feature>
<comment type="caution">
    <text evidence="5">The sequence shown here is derived from an EMBL/GenBank/DDBJ whole genome shotgun (WGS) entry which is preliminary data.</text>
</comment>
<sequence length="940" mass="105479">MSTRAQAMHYIDEYASDADDSGNSDVQDDPDSYEVQVRAADQHDFGAGSIAQMQAAQMDLLAQGHREQHAEALTAVLENLCDQEQCAKEPGTRTPAGSDDEGDDIQSSPSNPLPTVPHSADRAPTPAFISAPPPLKRCSPAQPRRAENGLSPPRLYRGVRLPHLPPPDPVTPGPLLINVAVQAHWAEPHAVETQRPDSLTWKLPRTGTPKKKTKTKRWRTLVTFIDDSVRGDKQGSCTGDRRRAPPPLRRLVEEEELEDLHALADKITEHHHAQRPIPQYNIDADVEHISPLISAHARSPTPQDPCLFHVVVPHGEPQLFISRCMTELLSPHMPICAQLLRNIFISLFHRPGDPHVYIEATPGDMFDQELQRLHARIDKLIPLRERPALLHLPPPSALETGWARCKINRKSGPFNRDLVFVDAADPVAPPEDYPRNQIQELGDGVYLFKKLTFKDRLLFYTTGPPSFRHYMQLSVEPTQDELDLFSQRPNVIFYVLRPIPPMSHMVVVGDRVASWSQNFQGWIQKIEVVIEDCDGQQVEVRYAHIQQLGDKPPKLVRSVTFRAPSTSSSSGTSSPSTSLYRSAELPTFTPFDRLYAALAKLPYQPPRPSLILPMPDEDQNQGTTSYMPAMDLDPAPRETRSSRISFARLPPTFDGSDKSKWETFLDALLNYLWAYDSEFDSEKKKIAFTLSLLGRTDGASCPATNWARNWRKRMLREGLDSLYHFDDLISDLEATFQDKNVKQTAHMRLTTTRQGKTPLADFIQAFELNAEEAGYAPNDKDTPHNTFLVETLEGLVEEAVRTQLYAGGIEVPEDYAGLKKRLTAISRVMERGKLRAAQQSRMFWAPARAQAPAAKTSPGFGPAPNLAKKIGPGETAPMDVDRTRQTPRVFKCYNCGKEGHMKRECPEPPKRKFNIRSIKTEDYSQDDLQALAAVLREKGF</sequence>
<organism evidence="5 6">
    <name type="scientific">Mycena maculata</name>
    <dbReference type="NCBI Taxonomy" id="230809"/>
    <lineage>
        <taxon>Eukaryota</taxon>
        <taxon>Fungi</taxon>
        <taxon>Dikarya</taxon>
        <taxon>Basidiomycota</taxon>
        <taxon>Agaricomycotina</taxon>
        <taxon>Agaricomycetes</taxon>
        <taxon>Agaricomycetidae</taxon>
        <taxon>Agaricales</taxon>
        <taxon>Marasmiineae</taxon>
        <taxon>Mycenaceae</taxon>
        <taxon>Mycena</taxon>
    </lineage>
</organism>
<feature type="region of interest" description="Disordered" evidence="3">
    <location>
        <begin position="1"/>
        <end position="32"/>
    </location>
</feature>
<dbReference type="EMBL" id="JARJLG010000245">
    <property type="protein sequence ID" value="KAJ7723611.1"/>
    <property type="molecule type" value="Genomic_DNA"/>
</dbReference>
<evidence type="ECO:0000313" key="5">
    <source>
        <dbReference type="EMBL" id="KAJ7723611.1"/>
    </source>
</evidence>
<dbReference type="Proteomes" id="UP001215280">
    <property type="component" value="Unassembled WGS sequence"/>
</dbReference>
<dbReference type="GO" id="GO:0003676">
    <property type="term" value="F:nucleic acid binding"/>
    <property type="evidence" value="ECO:0007669"/>
    <property type="project" value="InterPro"/>
</dbReference>
<gene>
    <name evidence="5" type="ORF">DFH07DRAFT_971471</name>
</gene>
<keyword evidence="1" id="KW-0507">mRNA processing</keyword>
<feature type="region of interest" description="Disordered" evidence="3">
    <location>
        <begin position="88"/>
        <end position="154"/>
    </location>
</feature>
<reference evidence="5" key="1">
    <citation type="submission" date="2023-03" db="EMBL/GenBank/DDBJ databases">
        <title>Massive genome expansion in bonnet fungi (Mycena s.s.) driven by repeated elements and novel gene families across ecological guilds.</title>
        <authorList>
            <consortium name="Lawrence Berkeley National Laboratory"/>
            <person name="Harder C.B."/>
            <person name="Miyauchi S."/>
            <person name="Viragh M."/>
            <person name="Kuo A."/>
            <person name="Thoen E."/>
            <person name="Andreopoulos B."/>
            <person name="Lu D."/>
            <person name="Skrede I."/>
            <person name="Drula E."/>
            <person name="Henrissat B."/>
            <person name="Morin E."/>
            <person name="Kohler A."/>
            <person name="Barry K."/>
            <person name="LaButti K."/>
            <person name="Morin E."/>
            <person name="Salamov A."/>
            <person name="Lipzen A."/>
            <person name="Mereny Z."/>
            <person name="Hegedus B."/>
            <person name="Baldrian P."/>
            <person name="Stursova M."/>
            <person name="Weitz H."/>
            <person name="Taylor A."/>
            <person name="Grigoriev I.V."/>
            <person name="Nagy L.G."/>
            <person name="Martin F."/>
            <person name="Kauserud H."/>
        </authorList>
    </citation>
    <scope>NUCLEOTIDE SEQUENCE</scope>
    <source>
        <strain evidence="5">CBHHK188m</strain>
    </source>
</reference>
<evidence type="ECO:0000256" key="1">
    <source>
        <dbReference type="ARBA" id="ARBA00022664"/>
    </source>
</evidence>
<accession>A0AAD7HLY3</accession>
<dbReference type="PROSITE" id="PS50158">
    <property type="entry name" value="ZF_CCHC"/>
    <property type="match status" value="1"/>
</dbReference>
<dbReference type="InterPro" id="IPR001878">
    <property type="entry name" value="Znf_CCHC"/>
</dbReference>
<evidence type="ECO:0000313" key="6">
    <source>
        <dbReference type="Proteomes" id="UP001215280"/>
    </source>
</evidence>
<keyword evidence="2" id="KW-0479">Metal-binding</keyword>